<reference evidence="2 3" key="1">
    <citation type="submission" date="2019-03" db="EMBL/GenBank/DDBJ databases">
        <title>Single cell metagenomics reveals metabolic interactions within the superorganism composed of flagellate Streblomastix strix and complex community of Bacteroidetes bacteria on its surface.</title>
        <authorList>
            <person name="Treitli S.C."/>
            <person name="Kolisko M."/>
            <person name="Husnik F."/>
            <person name="Keeling P."/>
            <person name="Hampl V."/>
        </authorList>
    </citation>
    <scope>NUCLEOTIDE SEQUENCE [LARGE SCALE GENOMIC DNA]</scope>
    <source>
        <strain evidence="2">ST1C</strain>
    </source>
</reference>
<dbReference type="AlphaFoldDB" id="A0A5J4WD56"/>
<dbReference type="EMBL" id="SNRW01002428">
    <property type="protein sequence ID" value="KAA6392800.1"/>
    <property type="molecule type" value="Genomic_DNA"/>
</dbReference>
<evidence type="ECO:0000313" key="2">
    <source>
        <dbReference type="EMBL" id="KAA6392800.1"/>
    </source>
</evidence>
<evidence type="ECO:0008006" key="4">
    <source>
        <dbReference type="Google" id="ProtNLM"/>
    </source>
</evidence>
<evidence type="ECO:0000256" key="1">
    <source>
        <dbReference type="SAM" id="MobiDB-lite"/>
    </source>
</evidence>
<feature type="compositionally biased region" description="Polar residues" evidence="1">
    <location>
        <begin position="75"/>
        <end position="87"/>
    </location>
</feature>
<gene>
    <name evidence="2" type="ORF">EZS28_011672</name>
</gene>
<organism evidence="2 3">
    <name type="scientific">Streblomastix strix</name>
    <dbReference type="NCBI Taxonomy" id="222440"/>
    <lineage>
        <taxon>Eukaryota</taxon>
        <taxon>Metamonada</taxon>
        <taxon>Preaxostyla</taxon>
        <taxon>Oxymonadida</taxon>
        <taxon>Streblomastigidae</taxon>
        <taxon>Streblomastix</taxon>
    </lineage>
</organism>
<name>A0A5J4WD56_9EUKA</name>
<evidence type="ECO:0000313" key="3">
    <source>
        <dbReference type="Proteomes" id="UP000324800"/>
    </source>
</evidence>
<feature type="region of interest" description="Disordered" evidence="1">
    <location>
        <begin position="129"/>
        <end position="148"/>
    </location>
</feature>
<accession>A0A5J4WD56</accession>
<protein>
    <recommendedName>
        <fullName evidence="4">SH3 domain-containing protein</fullName>
    </recommendedName>
</protein>
<dbReference type="SUPFAM" id="SSF50044">
    <property type="entry name" value="SH3-domain"/>
    <property type="match status" value="1"/>
</dbReference>
<comment type="caution">
    <text evidence="2">The sequence shown here is derived from an EMBL/GenBank/DDBJ whole genome shotgun (WGS) entry which is preliminary data.</text>
</comment>
<sequence>MSTTEQYFEVIVDYGVEGDANYIAVKKGDQVRLIKKSKKWITIEKDGHIGKVPKRILVQKLNLISQIPMNLPIQTAQPSPQIMNSRKTQNDKEPIKSMIPIDKQKSQIIPPGQKEQNEQQSDNLLQSITNCKSHSGSGSSKSKRKQKDQIMKIMKERICPLIHLNCPTDLNCQQRINIPQFPALIELKSAYNNNICNVVINTPNTLHSLCTLTCYKINIHFNQENDKQTLPVRSSSGEFLYSIQSCGDASAQTKLVNARYAGVLVIAISTAGGHGEEKDDEICDRLFCISQFLNRLHQGRINDEPSFPPQPLLARRSNEQIEEEGGNEEIESQISNKGLRGNIKINANETKGEILNCFIEW</sequence>
<dbReference type="InterPro" id="IPR036028">
    <property type="entry name" value="SH3-like_dom_sf"/>
</dbReference>
<feature type="region of interest" description="Disordered" evidence="1">
    <location>
        <begin position="75"/>
        <end position="96"/>
    </location>
</feature>
<dbReference type="Proteomes" id="UP000324800">
    <property type="component" value="Unassembled WGS sequence"/>
</dbReference>
<proteinExistence type="predicted"/>